<accession>A0ABN7RZS0</accession>
<dbReference type="EMBL" id="OU015568">
    <property type="protein sequence ID" value="CAG5085963.1"/>
    <property type="molecule type" value="Genomic_DNA"/>
</dbReference>
<sequence length="257" mass="29434">MDPPTNFCPSPNYETSIGSFRKCEFCNHLTESTAEYDGQRICELCSSSKFPERTFTFKQSDAKFKCPAPLSRLEDSGAKELSYRDYWIGSCCENALERTHNTRNYDCFSVVNRYFYESKMEEDSAKSKVTEAEKKLVEAKKQVELAEKNVQAASEELNTKKIWRKKVQKRAYILAMVALKDDDSDLGTPEEENKPMEDNEKLKCKVCFELYDDDHLQAAVSPCGHKACFQCLSSLPQKTCPTCRADFTADQILKLFD</sequence>
<evidence type="ECO:0000256" key="5">
    <source>
        <dbReference type="SAM" id="Coils"/>
    </source>
</evidence>
<evidence type="ECO:0000256" key="3">
    <source>
        <dbReference type="ARBA" id="ARBA00022833"/>
    </source>
</evidence>
<evidence type="ECO:0000313" key="8">
    <source>
        <dbReference type="Proteomes" id="UP001158576"/>
    </source>
</evidence>
<gene>
    <name evidence="7" type="ORF">OKIOD_LOCUS2624</name>
</gene>
<keyword evidence="8" id="KW-1185">Reference proteome</keyword>
<evidence type="ECO:0000256" key="1">
    <source>
        <dbReference type="ARBA" id="ARBA00022723"/>
    </source>
</evidence>
<dbReference type="SUPFAM" id="SSF57850">
    <property type="entry name" value="RING/U-box"/>
    <property type="match status" value="1"/>
</dbReference>
<dbReference type="Gene3D" id="3.30.40.10">
    <property type="entry name" value="Zinc/RING finger domain, C3HC4 (zinc finger)"/>
    <property type="match status" value="1"/>
</dbReference>
<organism evidence="7 8">
    <name type="scientific">Oikopleura dioica</name>
    <name type="common">Tunicate</name>
    <dbReference type="NCBI Taxonomy" id="34765"/>
    <lineage>
        <taxon>Eukaryota</taxon>
        <taxon>Metazoa</taxon>
        <taxon>Chordata</taxon>
        <taxon>Tunicata</taxon>
        <taxon>Appendicularia</taxon>
        <taxon>Copelata</taxon>
        <taxon>Oikopleuridae</taxon>
        <taxon>Oikopleura</taxon>
    </lineage>
</organism>
<dbReference type="Proteomes" id="UP001158576">
    <property type="component" value="Chromosome PAR"/>
</dbReference>
<name>A0ABN7RZS0_OIKDI</name>
<dbReference type="Pfam" id="PF13920">
    <property type="entry name" value="zf-C3HC4_3"/>
    <property type="match status" value="1"/>
</dbReference>
<feature type="coiled-coil region" evidence="5">
    <location>
        <begin position="122"/>
        <end position="156"/>
    </location>
</feature>
<feature type="domain" description="RING-type" evidence="6">
    <location>
        <begin position="204"/>
        <end position="244"/>
    </location>
</feature>
<evidence type="ECO:0000259" key="6">
    <source>
        <dbReference type="PROSITE" id="PS50089"/>
    </source>
</evidence>
<keyword evidence="2 4" id="KW-0863">Zinc-finger</keyword>
<proteinExistence type="predicted"/>
<evidence type="ECO:0000256" key="4">
    <source>
        <dbReference type="PROSITE-ProRule" id="PRU00175"/>
    </source>
</evidence>
<dbReference type="SMART" id="SM00184">
    <property type="entry name" value="RING"/>
    <property type="match status" value="1"/>
</dbReference>
<dbReference type="InterPro" id="IPR001841">
    <property type="entry name" value="Znf_RING"/>
</dbReference>
<evidence type="ECO:0000313" key="7">
    <source>
        <dbReference type="EMBL" id="CAG5085963.1"/>
    </source>
</evidence>
<reference evidence="7 8" key="1">
    <citation type="submission" date="2021-04" db="EMBL/GenBank/DDBJ databases">
        <authorList>
            <person name="Bliznina A."/>
        </authorList>
    </citation>
    <scope>NUCLEOTIDE SEQUENCE [LARGE SCALE GENOMIC DNA]</scope>
</reference>
<keyword evidence="1" id="KW-0479">Metal-binding</keyword>
<protein>
    <submittedName>
        <fullName evidence="7">Oidioi.mRNA.OKI2018_I69.PAR.g11066.t1.cds</fullName>
    </submittedName>
</protein>
<keyword evidence="3" id="KW-0862">Zinc</keyword>
<dbReference type="InterPro" id="IPR013083">
    <property type="entry name" value="Znf_RING/FYVE/PHD"/>
</dbReference>
<evidence type="ECO:0000256" key="2">
    <source>
        <dbReference type="ARBA" id="ARBA00022771"/>
    </source>
</evidence>
<keyword evidence="5" id="KW-0175">Coiled coil</keyword>
<dbReference type="PROSITE" id="PS50089">
    <property type="entry name" value="ZF_RING_2"/>
    <property type="match status" value="1"/>
</dbReference>